<evidence type="ECO:0000256" key="2">
    <source>
        <dbReference type="ARBA" id="ARBA00004496"/>
    </source>
</evidence>
<evidence type="ECO:0000313" key="9">
    <source>
        <dbReference type="Proteomes" id="UP000027601"/>
    </source>
</evidence>
<keyword evidence="9" id="KW-1185">Reference proteome</keyword>
<dbReference type="RefSeq" id="WP_024995899.1">
    <property type="nucleotide sequence ID" value="NZ_ATZI01000001.1"/>
</dbReference>
<dbReference type="InterPro" id="IPR053879">
    <property type="entry name" value="HYDIN_VesB_CFA65-like_Ig"/>
</dbReference>
<dbReference type="PANTHER" id="PTHR37833:SF1">
    <property type="entry name" value="SIGNAL PEPTIDE PROTEIN"/>
    <property type="match status" value="1"/>
</dbReference>
<dbReference type="EMBL" id="BAJS01000003">
    <property type="protein sequence ID" value="GAK35846.1"/>
    <property type="molecule type" value="Genomic_DNA"/>
</dbReference>
<comment type="subcellular location">
    <subcellularLocation>
        <location evidence="1">Cell projection</location>
        <location evidence="1">Cilium</location>
    </subcellularLocation>
    <subcellularLocation>
        <location evidence="2">Cytoplasm</location>
    </subcellularLocation>
</comment>
<dbReference type="Pfam" id="PF22544">
    <property type="entry name" value="HYDIN_VesB_CFA65-like_Ig"/>
    <property type="match status" value="1"/>
</dbReference>
<dbReference type="InterPro" id="IPR011467">
    <property type="entry name" value="DUF1573"/>
</dbReference>
<feature type="chain" id="PRO_5001662689" description="HYDIN/VesB/CFA65-like Ig-like domain-containing protein" evidence="6">
    <location>
        <begin position="21"/>
        <end position="355"/>
    </location>
</feature>
<proteinExistence type="predicted"/>
<dbReference type="OrthoDB" id="1466304at2"/>
<keyword evidence="3" id="KW-0963">Cytoplasm</keyword>
<keyword evidence="6" id="KW-0732">Signal</keyword>
<accession>A0A069D0M0</accession>
<evidence type="ECO:0000256" key="5">
    <source>
        <dbReference type="ARBA" id="ARBA00023273"/>
    </source>
</evidence>
<evidence type="ECO:0000256" key="6">
    <source>
        <dbReference type="SAM" id="SignalP"/>
    </source>
</evidence>
<name>A0A069D0M0_9BACE</name>
<evidence type="ECO:0000259" key="7">
    <source>
        <dbReference type="Pfam" id="PF22544"/>
    </source>
</evidence>
<dbReference type="Pfam" id="PF07610">
    <property type="entry name" value="DUF1573"/>
    <property type="match status" value="1"/>
</dbReference>
<dbReference type="eggNOG" id="ENOG502Z9QX">
    <property type="taxonomic scope" value="Bacteria"/>
</dbReference>
<organism evidence="8 9">
    <name type="scientific">Bacteroides graminisolvens DSM 19988 = JCM 15093</name>
    <dbReference type="NCBI Taxonomy" id="1121097"/>
    <lineage>
        <taxon>Bacteria</taxon>
        <taxon>Pseudomonadati</taxon>
        <taxon>Bacteroidota</taxon>
        <taxon>Bacteroidia</taxon>
        <taxon>Bacteroidales</taxon>
        <taxon>Bacteroidaceae</taxon>
        <taxon>Bacteroides</taxon>
    </lineage>
</organism>
<feature type="domain" description="HYDIN/VesB/CFA65-like Ig-like" evidence="7">
    <location>
        <begin position="255"/>
        <end position="354"/>
    </location>
</feature>
<reference evidence="8 9" key="1">
    <citation type="journal article" date="2015" name="Microbes Environ.">
        <title>Distribution and evolution of nitrogen fixation genes in the phylum bacteroidetes.</title>
        <authorList>
            <person name="Inoue J."/>
            <person name="Oshima K."/>
            <person name="Suda W."/>
            <person name="Sakamoto M."/>
            <person name="Iino T."/>
            <person name="Noda S."/>
            <person name="Hongoh Y."/>
            <person name="Hattori M."/>
            <person name="Ohkuma M."/>
        </authorList>
    </citation>
    <scope>NUCLEOTIDE SEQUENCE [LARGE SCALE GENOMIC DNA]</scope>
    <source>
        <strain evidence="8 9">JCM 15093</strain>
    </source>
</reference>
<evidence type="ECO:0000256" key="4">
    <source>
        <dbReference type="ARBA" id="ARBA00023069"/>
    </source>
</evidence>
<dbReference type="GO" id="GO:0005737">
    <property type="term" value="C:cytoplasm"/>
    <property type="evidence" value="ECO:0007669"/>
    <property type="project" value="UniProtKB-SubCell"/>
</dbReference>
<dbReference type="Gene3D" id="2.60.40.10">
    <property type="entry name" value="Immunoglobulins"/>
    <property type="match status" value="3"/>
</dbReference>
<sequence length="355" mass="39162">MKRNMTALFSLLAFSLSAYAQSHISSNKETHNFGQIEWKKPVTVDYTITNTGNKPLVLSNVTTSCGCAVAEWTKQPIAPGEKGTVTATFDAQALGHFEKTVGIYSNADPSLVYLTFKGEVVREVKDFTTSHPYQIGQIRLDRNTIDFPDVNAGDRPEITIGVVNLSDRPYEPVLMHLPPYLRMEKSPNVLLKGKKGTIKLTLDSKKLNDFGLTQSSVYLARFAGDKVSEENEIPVSAVLLPDFSKMSAQEKAKAPVIRLSQTEVDFVPHLLKKNKATHAVVITNTGKSPLTIGKLQVFNPAVGVSLKKTVLLPGEQTRLTITLTRKGLNKKKHLRILMITNDPVQPKVEINLKAN</sequence>
<dbReference type="InterPro" id="IPR013783">
    <property type="entry name" value="Ig-like_fold"/>
</dbReference>
<keyword evidence="5" id="KW-0966">Cell projection</keyword>
<dbReference type="AlphaFoldDB" id="A0A069D0M0"/>
<dbReference type="NCBIfam" id="NF012200">
    <property type="entry name" value="choice_anch_D"/>
    <property type="match status" value="1"/>
</dbReference>
<keyword evidence="4" id="KW-0969">Cilium</keyword>
<feature type="signal peptide" evidence="6">
    <location>
        <begin position="1"/>
        <end position="20"/>
    </location>
</feature>
<dbReference type="STRING" id="1121097.GCA_000428125_00634"/>
<evidence type="ECO:0000313" key="8">
    <source>
        <dbReference type="EMBL" id="GAK35846.1"/>
    </source>
</evidence>
<gene>
    <name evidence="8" type="ORF">JCM15093_973</name>
</gene>
<dbReference type="Proteomes" id="UP000027601">
    <property type="component" value="Unassembled WGS sequence"/>
</dbReference>
<dbReference type="PANTHER" id="PTHR37833">
    <property type="entry name" value="LIPOPROTEIN-RELATED"/>
    <property type="match status" value="1"/>
</dbReference>
<comment type="caution">
    <text evidence="8">The sequence shown here is derived from an EMBL/GenBank/DDBJ whole genome shotgun (WGS) entry which is preliminary data.</text>
</comment>
<protein>
    <recommendedName>
        <fullName evidence="7">HYDIN/VesB/CFA65-like Ig-like domain-containing protein</fullName>
    </recommendedName>
</protein>
<evidence type="ECO:0000256" key="3">
    <source>
        <dbReference type="ARBA" id="ARBA00022490"/>
    </source>
</evidence>
<evidence type="ECO:0000256" key="1">
    <source>
        <dbReference type="ARBA" id="ARBA00004138"/>
    </source>
</evidence>